<reference evidence="1 2" key="1">
    <citation type="journal article" date="2018" name="Biotechnol. Biofuels">
        <title>Integrative visual omics of the white-rot fungus Polyporus brumalis exposes the biotechnological potential of its oxidative enzymes for delignifying raw plant biomass.</title>
        <authorList>
            <person name="Miyauchi S."/>
            <person name="Rancon A."/>
            <person name="Drula E."/>
            <person name="Hage H."/>
            <person name="Chaduli D."/>
            <person name="Favel A."/>
            <person name="Grisel S."/>
            <person name="Henrissat B."/>
            <person name="Herpoel-Gimbert I."/>
            <person name="Ruiz-Duenas F.J."/>
            <person name="Chevret D."/>
            <person name="Hainaut M."/>
            <person name="Lin J."/>
            <person name="Wang M."/>
            <person name="Pangilinan J."/>
            <person name="Lipzen A."/>
            <person name="Lesage-Meessen L."/>
            <person name="Navarro D."/>
            <person name="Riley R."/>
            <person name="Grigoriev I.V."/>
            <person name="Zhou S."/>
            <person name="Raouche S."/>
            <person name="Rosso M.N."/>
        </authorList>
    </citation>
    <scope>NUCLEOTIDE SEQUENCE [LARGE SCALE GENOMIC DNA]</scope>
    <source>
        <strain evidence="1 2">BRFM 1820</strain>
    </source>
</reference>
<dbReference type="OrthoDB" id="3226552at2759"/>
<organism evidence="1 2">
    <name type="scientific">Lentinus brumalis</name>
    <dbReference type="NCBI Taxonomy" id="2498619"/>
    <lineage>
        <taxon>Eukaryota</taxon>
        <taxon>Fungi</taxon>
        <taxon>Dikarya</taxon>
        <taxon>Basidiomycota</taxon>
        <taxon>Agaricomycotina</taxon>
        <taxon>Agaricomycetes</taxon>
        <taxon>Polyporales</taxon>
        <taxon>Polyporaceae</taxon>
        <taxon>Lentinus</taxon>
    </lineage>
</organism>
<name>A0A371CL94_9APHY</name>
<gene>
    <name evidence="1" type="ORF">OH76DRAFT_1561811</name>
</gene>
<dbReference type="Proteomes" id="UP000256964">
    <property type="component" value="Unassembled WGS sequence"/>
</dbReference>
<dbReference type="AlphaFoldDB" id="A0A371CL94"/>
<evidence type="ECO:0000313" key="2">
    <source>
        <dbReference type="Proteomes" id="UP000256964"/>
    </source>
</evidence>
<proteinExistence type="predicted"/>
<protein>
    <submittedName>
        <fullName evidence="1">Uncharacterized protein</fullName>
    </submittedName>
</protein>
<dbReference type="EMBL" id="KZ857526">
    <property type="protein sequence ID" value="RDX41049.1"/>
    <property type="molecule type" value="Genomic_DNA"/>
</dbReference>
<keyword evidence="2" id="KW-1185">Reference proteome</keyword>
<evidence type="ECO:0000313" key="1">
    <source>
        <dbReference type="EMBL" id="RDX41049.1"/>
    </source>
</evidence>
<sequence length="418" mass="45959">MHAQAKLSEDQLKAARMRLKDFDTPAEHRWSELVPPRSALTFAAIWDEEEGMVTFSGAGLLESAEGDKGKVDHLSTDSPSDIPYADDQSQILTIDRFAFALAESTPTHPGYVLPSAGADSLAFARDAMIDADSRSCLAPGVLRVPPGMNTAPDSPAAASSMALASLAGLPFRRTLMNNPFRRSREIHPKRPDLHVRTGRGVRHRDGYMDSAKSDVTDEGFFEDHRLTTGSFGTAPVMVEVNLSSAFSVTTTSTSRYVEVDEPSQAEQYSCERTYVNSAPSVHESAWSTLRDAERNICFNVPLEFGRRLKKHRPSRSPPPGPADPAEVLARQTFNHHLPSPAPTASSDLSTWSGVGGTPIARGCGPSTADRERRLSLKRTKSLLHRVVQCKKHEEKKDDRWVYVEVEHKVKQRVCAVCV</sequence>
<accession>A0A371CL94</accession>